<organism evidence="3 4">
    <name type="scientific">Microvirga tunisiensis</name>
    <dbReference type="NCBI Taxonomy" id="2108360"/>
    <lineage>
        <taxon>Bacteria</taxon>
        <taxon>Pseudomonadati</taxon>
        <taxon>Pseudomonadota</taxon>
        <taxon>Alphaproteobacteria</taxon>
        <taxon>Hyphomicrobiales</taxon>
        <taxon>Methylobacteriaceae</taxon>
        <taxon>Microvirga</taxon>
    </lineage>
</organism>
<gene>
    <name evidence="3" type="ORF">FS320_05145</name>
</gene>
<dbReference type="SMART" id="SM01152">
    <property type="entry name" value="DUF167"/>
    <property type="match status" value="1"/>
</dbReference>
<name>A0A5N7MDB9_9HYPH</name>
<dbReference type="GO" id="GO:0005737">
    <property type="term" value="C:cytoplasm"/>
    <property type="evidence" value="ECO:0007669"/>
    <property type="project" value="TreeGrafter"/>
</dbReference>
<dbReference type="InterPro" id="IPR003746">
    <property type="entry name" value="DUF167"/>
</dbReference>
<dbReference type="RefSeq" id="WP_162002837.1">
    <property type="nucleotide sequence ID" value="NZ_VOSJ01000010.1"/>
</dbReference>
<evidence type="ECO:0000256" key="1">
    <source>
        <dbReference type="ARBA" id="ARBA00010364"/>
    </source>
</evidence>
<dbReference type="PANTHER" id="PTHR13420:SF7">
    <property type="entry name" value="UPF0235 PROTEIN C15ORF40"/>
    <property type="match status" value="1"/>
</dbReference>
<dbReference type="InterPro" id="IPR036591">
    <property type="entry name" value="YggU-like_sf"/>
</dbReference>
<dbReference type="NCBIfam" id="TIGR00251">
    <property type="entry name" value="DUF167 family protein"/>
    <property type="match status" value="1"/>
</dbReference>
<keyword evidence="4" id="KW-1185">Reference proteome</keyword>
<evidence type="ECO:0000313" key="4">
    <source>
        <dbReference type="Proteomes" id="UP000403266"/>
    </source>
</evidence>
<dbReference type="AlphaFoldDB" id="A0A5N7MDB9"/>
<dbReference type="SUPFAM" id="SSF69786">
    <property type="entry name" value="YggU-like"/>
    <property type="match status" value="1"/>
</dbReference>
<evidence type="ECO:0000256" key="2">
    <source>
        <dbReference type="HAMAP-Rule" id="MF_00634"/>
    </source>
</evidence>
<proteinExistence type="inferred from homology"/>
<evidence type="ECO:0000313" key="3">
    <source>
        <dbReference type="EMBL" id="MPR24630.1"/>
    </source>
</evidence>
<dbReference type="Pfam" id="PF02594">
    <property type="entry name" value="DUF167"/>
    <property type="match status" value="1"/>
</dbReference>
<dbReference type="Proteomes" id="UP000403266">
    <property type="component" value="Unassembled WGS sequence"/>
</dbReference>
<comment type="caution">
    <text evidence="3">The sequence shown here is derived from an EMBL/GenBank/DDBJ whole genome shotgun (WGS) entry which is preliminary data.</text>
</comment>
<dbReference type="HAMAP" id="MF_00634">
    <property type="entry name" value="UPF0235"/>
    <property type="match status" value="1"/>
</dbReference>
<accession>A0A5N7MDB9</accession>
<reference evidence="3 4" key="1">
    <citation type="journal article" date="2019" name="Syst. Appl. Microbiol.">
        <title>Microvirga tunisiensis sp. nov., a root nodule symbiotic bacterium isolated from Lupinus micranthus and L. luteus grown in Northern Tunisia.</title>
        <authorList>
            <person name="Msaddak A."/>
            <person name="Rejili M."/>
            <person name="Duran D."/>
            <person name="Mars M."/>
            <person name="Palacios J.M."/>
            <person name="Ruiz-Argueso T."/>
            <person name="Rey L."/>
            <person name="Imperial J."/>
        </authorList>
    </citation>
    <scope>NUCLEOTIDE SEQUENCE [LARGE SCALE GENOMIC DNA]</scope>
    <source>
        <strain evidence="3 4">Lmie10</strain>
    </source>
</reference>
<comment type="similarity">
    <text evidence="1 2">Belongs to the UPF0235 family.</text>
</comment>
<sequence length="105" mass="10949">MAWRIRPDGLEVRVRVTPRGGRDAIDGVEALSDGKSVLKVRVRAVPEDGAANEGVRRLLAKALKVPASAVSLETGATARLKTFVISGEGEALAAAFAALTGRTDP</sequence>
<dbReference type="NCBIfam" id="NF002348">
    <property type="entry name" value="PRK01310.1"/>
    <property type="match status" value="1"/>
</dbReference>
<protein>
    <recommendedName>
        <fullName evidence="2">UPF0235 protein FS320_05145</fullName>
    </recommendedName>
</protein>
<dbReference type="Gene3D" id="3.30.1200.10">
    <property type="entry name" value="YggU-like"/>
    <property type="match status" value="1"/>
</dbReference>
<dbReference type="EMBL" id="VOSK01000009">
    <property type="protein sequence ID" value="MPR24630.1"/>
    <property type="molecule type" value="Genomic_DNA"/>
</dbReference>
<dbReference type="PANTHER" id="PTHR13420">
    <property type="entry name" value="UPF0235 PROTEIN C15ORF40"/>
    <property type="match status" value="1"/>
</dbReference>